<keyword evidence="6" id="KW-0131">Cell cycle</keyword>
<dbReference type="NCBIfam" id="TIGR03544">
    <property type="entry name" value="DivI1A_domain"/>
    <property type="match status" value="1"/>
</dbReference>
<dbReference type="OrthoDB" id="9815492at2"/>
<dbReference type="EMBL" id="RJVG01000003">
    <property type="protein sequence ID" value="ROR29155.1"/>
    <property type="molecule type" value="Genomic_DNA"/>
</dbReference>
<dbReference type="GO" id="GO:0051301">
    <property type="term" value="P:cell division"/>
    <property type="evidence" value="ECO:0007669"/>
    <property type="project" value="UniProtKB-KW"/>
</dbReference>
<feature type="region of interest" description="Disordered" evidence="8">
    <location>
        <begin position="183"/>
        <end position="222"/>
    </location>
</feature>
<dbReference type="Proteomes" id="UP000273083">
    <property type="component" value="Unassembled WGS sequence"/>
</dbReference>
<dbReference type="Gene3D" id="6.10.250.660">
    <property type="match status" value="1"/>
</dbReference>
<evidence type="ECO:0000256" key="8">
    <source>
        <dbReference type="SAM" id="MobiDB-lite"/>
    </source>
</evidence>
<gene>
    <name evidence="9" type="ORF">EDD66_10390</name>
</gene>
<dbReference type="Pfam" id="PF05103">
    <property type="entry name" value="DivIVA"/>
    <property type="match status" value="1"/>
</dbReference>
<evidence type="ECO:0000256" key="3">
    <source>
        <dbReference type="ARBA" id="ARBA00022490"/>
    </source>
</evidence>
<dbReference type="RefSeq" id="WP_123608614.1">
    <property type="nucleotide sequence ID" value="NZ_RJVG01000003.1"/>
</dbReference>
<evidence type="ECO:0000256" key="6">
    <source>
        <dbReference type="ARBA" id="ARBA00023306"/>
    </source>
</evidence>
<comment type="similarity">
    <text evidence="2">Belongs to the DivIVA family.</text>
</comment>
<reference evidence="9 10" key="1">
    <citation type="submission" date="2018-11" db="EMBL/GenBank/DDBJ databases">
        <title>Genomic Encyclopedia of Type Strains, Phase IV (KMG-IV): sequencing the most valuable type-strain genomes for metagenomic binning, comparative biology and taxonomic classification.</title>
        <authorList>
            <person name="Goeker M."/>
        </authorList>
    </citation>
    <scope>NUCLEOTIDE SEQUENCE [LARGE SCALE GENOMIC DNA]</scope>
    <source>
        <strain evidence="9 10">DSM 26537</strain>
    </source>
</reference>
<keyword evidence="3" id="KW-0963">Cytoplasm</keyword>
<dbReference type="PANTHER" id="PTHR35794">
    <property type="entry name" value="CELL DIVISION PROTEIN DIVIVA"/>
    <property type="match status" value="1"/>
</dbReference>
<dbReference type="InterPro" id="IPR019933">
    <property type="entry name" value="DivIVA_domain"/>
</dbReference>
<evidence type="ECO:0000256" key="2">
    <source>
        <dbReference type="ARBA" id="ARBA00009008"/>
    </source>
</evidence>
<evidence type="ECO:0000313" key="10">
    <source>
        <dbReference type="Proteomes" id="UP000273083"/>
    </source>
</evidence>
<comment type="caution">
    <text evidence="9">The sequence shown here is derived from an EMBL/GenBank/DDBJ whole genome shotgun (WGS) entry which is preliminary data.</text>
</comment>
<dbReference type="InterPro" id="IPR007793">
    <property type="entry name" value="DivIVA_fam"/>
</dbReference>
<feature type="compositionally biased region" description="Acidic residues" evidence="8">
    <location>
        <begin position="184"/>
        <end position="200"/>
    </location>
</feature>
<dbReference type="PANTHER" id="PTHR35794:SF2">
    <property type="entry name" value="CELL DIVISION PROTEIN DIVIVA"/>
    <property type="match status" value="1"/>
</dbReference>
<comment type="subcellular location">
    <subcellularLocation>
        <location evidence="1">Cytoplasm</location>
    </subcellularLocation>
</comment>
<feature type="coiled-coil region" evidence="7">
    <location>
        <begin position="27"/>
        <end position="93"/>
    </location>
</feature>
<feature type="compositionally biased region" description="Basic and acidic residues" evidence="8">
    <location>
        <begin position="201"/>
        <end position="218"/>
    </location>
</feature>
<dbReference type="GO" id="GO:0005737">
    <property type="term" value="C:cytoplasm"/>
    <property type="evidence" value="ECO:0007669"/>
    <property type="project" value="UniProtKB-SubCell"/>
</dbReference>
<accession>A0A3N1XR97</accession>
<evidence type="ECO:0000256" key="5">
    <source>
        <dbReference type="ARBA" id="ARBA00023054"/>
    </source>
</evidence>
<dbReference type="AlphaFoldDB" id="A0A3N1XR97"/>
<sequence>MLTPIEIQGKVFKSGIGYDKKDVDSFVRELLHNYEVLYKENVELQDKIAILNDGITHYKTIENTLQKALVLAEKAAEETKQTANQKAHSIEKEAHLQANLITAEAKNELNRIHLKTIELVQQYNRYKIQFEKLAETQMELLNSNGFNIDIGNLDVMLEKGIANLNDYSKKESDLVEKMDKAIDENELMEDTVSEKEEPEENKELDGKESKENDFRVDLGADDGFDFLDLED</sequence>
<evidence type="ECO:0000256" key="7">
    <source>
        <dbReference type="SAM" id="Coils"/>
    </source>
</evidence>
<evidence type="ECO:0000256" key="4">
    <source>
        <dbReference type="ARBA" id="ARBA00022618"/>
    </source>
</evidence>
<evidence type="ECO:0000256" key="1">
    <source>
        <dbReference type="ARBA" id="ARBA00004496"/>
    </source>
</evidence>
<keyword evidence="4 9" id="KW-0132">Cell division</keyword>
<keyword evidence="10" id="KW-1185">Reference proteome</keyword>
<name>A0A3N1XR97_9FIRM</name>
<keyword evidence="5 7" id="KW-0175">Coiled coil</keyword>
<organism evidence="9 10">
    <name type="scientific">Mobilisporobacter senegalensis</name>
    <dbReference type="NCBI Taxonomy" id="1329262"/>
    <lineage>
        <taxon>Bacteria</taxon>
        <taxon>Bacillati</taxon>
        <taxon>Bacillota</taxon>
        <taxon>Clostridia</taxon>
        <taxon>Lachnospirales</taxon>
        <taxon>Lachnospiraceae</taxon>
        <taxon>Mobilisporobacter</taxon>
    </lineage>
</organism>
<protein>
    <submittedName>
        <fullName evidence="9">Cell division initiation protein</fullName>
    </submittedName>
</protein>
<proteinExistence type="inferred from homology"/>
<evidence type="ECO:0000313" key="9">
    <source>
        <dbReference type="EMBL" id="ROR29155.1"/>
    </source>
</evidence>